<feature type="compositionally biased region" description="Basic and acidic residues" evidence="2">
    <location>
        <begin position="37"/>
        <end position="66"/>
    </location>
</feature>
<feature type="domain" description="CsbD-like" evidence="3">
    <location>
        <begin position="9"/>
        <end position="58"/>
    </location>
</feature>
<accession>A0A1H9N9K1</accession>
<organism evidence="4 5">
    <name type="scientific">Gracilibacillus ureilyticus</name>
    <dbReference type="NCBI Taxonomy" id="531814"/>
    <lineage>
        <taxon>Bacteria</taxon>
        <taxon>Bacillati</taxon>
        <taxon>Bacillota</taxon>
        <taxon>Bacilli</taxon>
        <taxon>Bacillales</taxon>
        <taxon>Bacillaceae</taxon>
        <taxon>Gracilibacillus</taxon>
    </lineage>
</organism>
<proteinExistence type="inferred from homology"/>
<evidence type="ECO:0000256" key="1">
    <source>
        <dbReference type="ARBA" id="ARBA00009129"/>
    </source>
</evidence>
<protein>
    <submittedName>
        <fullName evidence="4">CsbD-like</fullName>
    </submittedName>
</protein>
<keyword evidence="5" id="KW-1185">Reference proteome</keyword>
<evidence type="ECO:0000259" key="3">
    <source>
        <dbReference type="Pfam" id="PF05532"/>
    </source>
</evidence>
<dbReference type="InterPro" id="IPR036629">
    <property type="entry name" value="YjbJ_sf"/>
</dbReference>
<dbReference type="Gene3D" id="1.10.1470.10">
    <property type="entry name" value="YjbJ"/>
    <property type="match status" value="1"/>
</dbReference>
<sequence>MSNNNGMSDKVKSNVSKVKGEAKDQIGNAVGNSKMVTEGKKEKLKGKMQEEKGHAKDDNENHENKW</sequence>
<dbReference type="Pfam" id="PF05532">
    <property type="entry name" value="CsbD"/>
    <property type="match status" value="1"/>
</dbReference>
<evidence type="ECO:0000313" key="4">
    <source>
        <dbReference type="EMBL" id="SER32710.1"/>
    </source>
</evidence>
<dbReference type="SUPFAM" id="SSF69047">
    <property type="entry name" value="Hypothetical protein YjbJ"/>
    <property type="match status" value="1"/>
</dbReference>
<evidence type="ECO:0000313" key="5">
    <source>
        <dbReference type="Proteomes" id="UP000199687"/>
    </source>
</evidence>
<feature type="region of interest" description="Disordered" evidence="2">
    <location>
        <begin position="1"/>
        <end position="66"/>
    </location>
</feature>
<dbReference type="InterPro" id="IPR008462">
    <property type="entry name" value="CsbD"/>
</dbReference>
<reference evidence="4 5" key="1">
    <citation type="submission" date="2016-10" db="EMBL/GenBank/DDBJ databases">
        <authorList>
            <person name="de Groot N.N."/>
        </authorList>
    </citation>
    <scope>NUCLEOTIDE SEQUENCE [LARGE SCALE GENOMIC DNA]</scope>
    <source>
        <strain evidence="4 5">CGMCC 1.7727</strain>
    </source>
</reference>
<dbReference type="RefSeq" id="WP_245711586.1">
    <property type="nucleotide sequence ID" value="NZ_FOGL01000003.1"/>
</dbReference>
<name>A0A1H9N9K1_9BACI</name>
<dbReference type="EMBL" id="FOGL01000003">
    <property type="protein sequence ID" value="SER32710.1"/>
    <property type="molecule type" value="Genomic_DNA"/>
</dbReference>
<dbReference type="STRING" id="531814.SAMN04487944_10336"/>
<comment type="similarity">
    <text evidence="1">Belongs to the UPF0337 (CsbD) family.</text>
</comment>
<gene>
    <name evidence="4" type="ORF">SAMN04487944_10336</name>
</gene>
<evidence type="ECO:0000256" key="2">
    <source>
        <dbReference type="SAM" id="MobiDB-lite"/>
    </source>
</evidence>
<dbReference type="AlphaFoldDB" id="A0A1H9N9K1"/>
<dbReference type="Proteomes" id="UP000199687">
    <property type="component" value="Unassembled WGS sequence"/>
</dbReference>